<protein>
    <recommendedName>
        <fullName evidence="4">Bis(monoacylglycero)phosphate synthase CLN5</fullName>
    </recommendedName>
    <alternativeName>
        <fullName evidence="5">Ceroid-lipofuscinosis neuronal protein 5</fullName>
    </alternativeName>
    <alternativeName>
        <fullName evidence="7">Palmitoyl protein thioesterase CLN5</fullName>
    </alternativeName>
    <alternativeName>
        <fullName evidence="6">S-depalmitoylase CLN5</fullName>
    </alternativeName>
</protein>
<evidence type="ECO:0000256" key="9">
    <source>
        <dbReference type="ARBA" id="ARBA00047409"/>
    </source>
</evidence>
<dbReference type="EMBL" id="CACVKT020000200">
    <property type="protein sequence ID" value="CAC5357214.1"/>
    <property type="molecule type" value="Genomic_DNA"/>
</dbReference>
<evidence type="ECO:0000313" key="17">
    <source>
        <dbReference type="Proteomes" id="UP000507470"/>
    </source>
</evidence>
<evidence type="ECO:0000256" key="1">
    <source>
        <dbReference type="ARBA" id="ARBA00007028"/>
    </source>
</evidence>
<evidence type="ECO:0000256" key="6">
    <source>
        <dbReference type="ARBA" id="ARBA00044556"/>
    </source>
</evidence>
<dbReference type="GO" id="GO:0016798">
    <property type="term" value="F:hydrolase activity, acting on glycosyl bonds"/>
    <property type="evidence" value="ECO:0007669"/>
    <property type="project" value="TreeGrafter"/>
</dbReference>
<comment type="catalytic activity">
    <reaction evidence="14">
        <text>2 1-octadecanoyl-sn-glycero-3-phospho-(1'-sn-glycerol) = 1-octadecanoyl-sn-glycero-3-phospho-(3'-octadecanoyl-1'-sn-glycerol) + sn-glycero-3-phospho-(1'-sn-glycerol)</text>
        <dbReference type="Rhea" id="RHEA:77603"/>
        <dbReference type="ChEBI" id="CHEBI:64717"/>
        <dbReference type="ChEBI" id="CHEBI:72827"/>
        <dbReference type="ChEBI" id="CHEBI:232638"/>
    </reaction>
    <physiologicalReaction direction="left-to-right" evidence="14">
        <dbReference type="Rhea" id="RHEA:77604"/>
    </physiologicalReaction>
</comment>
<name>A0A6J7ZWP2_MYTCO</name>
<dbReference type="PANTHER" id="PTHR15380:SF2">
    <property type="entry name" value="CEROID-LIPOFUSCINOSIS NEURONAL PROTEIN 5"/>
    <property type="match status" value="1"/>
</dbReference>
<comment type="catalytic activity">
    <reaction evidence="12">
        <text>2 1-hexadecanoyl-sn-glycero-3-phospho-(1'-sn-glycerol) = 1-hexadecanoyl-sn-glycero-3-phospho-(3'-hexadecanoyl-1'-sn-glycerol) + sn-glycero-3-phospho-(1'-sn-glycerol)</text>
        <dbReference type="Rhea" id="RHEA:77607"/>
        <dbReference type="ChEBI" id="CHEBI:64717"/>
        <dbReference type="ChEBI" id="CHEBI:75158"/>
        <dbReference type="ChEBI" id="CHEBI:232639"/>
    </reaction>
    <physiologicalReaction direction="left-to-right" evidence="12">
        <dbReference type="Rhea" id="RHEA:77608"/>
    </physiologicalReaction>
</comment>
<comment type="catalytic activity">
    <reaction evidence="10">
        <text>2 1-tetradecanoyl-sn-glycero-3-phospho-(1'-sn-glycerol) = 1-tetradecanoyl-sn-glycero-3-phospho-(3'-tetradecanoyl-1'-sn-glycerol) + sn-glycero-3-phospho-(1'-sn-glycerol)</text>
        <dbReference type="Rhea" id="RHEA:77611"/>
        <dbReference type="ChEBI" id="CHEBI:64717"/>
        <dbReference type="ChEBI" id="CHEBI:72826"/>
        <dbReference type="ChEBI" id="CHEBI:232640"/>
    </reaction>
    <physiologicalReaction direction="left-to-right" evidence="10">
        <dbReference type="Rhea" id="RHEA:77612"/>
    </physiologicalReaction>
</comment>
<reference evidence="16 17" key="1">
    <citation type="submission" date="2020-06" db="EMBL/GenBank/DDBJ databases">
        <authorList>
            <person name="Li R."/>
            <person name="Bekaert M."/>
        </authorList>
    </citation>
    <scope>NUCLEOTIDE SEQUENCE [LARGE SCALE GENOMIC DNA]</scope>
    <source>
        <strain evidence="17">wild</strain>
    </source>
</reference>
<comment type="function">
    <text evidence="3">Exhibits palmitoyl protein thioesterase (S-depalmitoylation) activity in vitro and most likely plays a role in protein S-depalmitoylation.</text>
</comment>
<keyword evidence="2" id="KW-0325">Glycoprotein</keyword>
<feature type="signal peptide" evidence="15">
    <location>
        <begin position="1"/>
        <end position="25"/>
    </location>
</feature>
<evidence type="ECO:0000256" key="11">
    <source>
        <dbReference type="ARBA" id="ARBA00051022"/>
    </source>
</evidence>
<accession>A0A6J7ZWP2</accession>
<dbReference type="GO" id="GO:0008474">
    <property type="term" value="F:palmitoyl-(protein) hydrolase activity"/>
    <property type="evidence" value="ECO:0007669"/>
    <property type="project" value="UniProtKB-EC"/>
</dbReference>
<comment type="similarity">
    <text evidence="1">Belongs to the CLN5 family.</text>
</comment>
<proteinExistence type="inferred from homology"/>
<dbReference type="Proteomes" id="UP000507470">
    <property type="component" value="Unassembled WGS sequence"/>
</dbReference>
<evidence type="ECO:0000256" key="10">
    <source>
        <dbReference type="ARBA" id="ARBA00050455"/>
    </source>
</evidence>
<dbReference type="PANTHER" id="PTHR15380">
    <property type="entry name" value="CEROID-LIPOFUSCINOSIS, NEURONAL 5"/>
    <property type="match status" value="1"/>
</dbReference>
<keyword evidence="17" id="KW-1185">Reference proteome</keyword>
<dbReference type="OrthoDB" id="10005881at2759"/>
<evidence type="ECO:0000256" key="3">
    <source>
        <dbReference type="ARBA" id="ARBA00044494"/>
    </source>
</evidence>
<evidence type="ECO:0000256" key="8">
    <source>
        <dbReference type="ARBA" id="ARBA00045492"/>
    </source>
</evidence>
<sequence length="346" mass="40069">MNIILDKYGILVCCVMVFLAGTSLADPWPVPYKRYTVRPQSNPYCHAGVISFCPTGEPDNIMPDFNSGDVIEIYALKKPVWQFKFGDVLGKLNIMHDALGFKNLNTGMNYTMEWYELFQLMNCTFAHVLNNETIQWCNQGAVCIYPGIEDRLWSENGTLAKIATTTGSVFNSFSDWVLWDNRTGLFYETWTVKDKPDGNTWFQPFDCASWVIRALDEFGRLGVSFNQSINLNYTKINLYSAQPEYLGTSAEVFDKSANKTMQTFAQNIVKFYSKFQSQKKWEELAIEILEDLYDIFERKDPFFLYYNDAYWCLNLTSPIAKLTYEESPLPKPGKIDNKLYFEKHYP</sequence>
<keyword evidence="15" id="KW-0732">Signal</keyword>
<dbReference type="GO" id="GO:0005765">
    <property type="term" value="C:lysosomal membrane"/>
    <property type="evidence" value="ECO:0007669"/>
    <property type="project" value="TreeGrafter"/>
</dbReference>
<dbReference type="InterPro" id="IPR026138">
    <property type="entry name" value="CLN5"/>
</dbReference>
<evidence type="ECO:0000256" key="7">
    <source>
        <dbReference type="ARBA" id="ARBA00044557"/>
    </source>
</evidence>
<feature type="chain" id="PRO_5026833826" description="Bis(monoacylglycero)phosphate synthase CLN5" evidence="15">
    <location>
        <begin position="26"/>
        <end position="346"/>
    </location>
</feature>
<evidence type="ECO:0000313" key="16">
    <source>
        <dbReference type="EMBL" id="CAC5357214.1"/>
    </source>
</evidence>
<evidence type="ECO:0000256" key="13">
    <source>
        <dbReference type="ARBA" id="ARBA00051553"/>
    </source>
</evidence>
<evidence type="ECO:0000256" key="14">
    <source>
        <dbReference type="ARBA" id="ARBA00051789"/>
    </source>
</evidence>
<evidence type="ECO:0000256" key="15">
    <source>
        <dbReference type="SAM" id="SignalP"/>
    </source>
</evidence>
<gene>
    <name evidence="16" type="ORF">MCOR_987</name>
</gene>
<evidence type="ECO:0000256" key="2">
    <source>
        <dbReference type="ARBA" id="ARBA00023180"/>
    </source>
</evidence>
<dbReference type="AlphaFoldDB" id="A0A6J7ZWP2"/>
<comment type="catalytic activity">
    <reaction evidence="11">
        <text>2 1-(9Z-octadecenoyl)-sn-glycero-3-phospho-(1'-sn-glycerol) = 1-(9Z-octadecenoyl)-sn-glycero-3-phospho-(3'-(9Z-octadecenoyl)-1'-sn-glycerol) + sn-glycero-3-phospho-(1'-sn-glycerol)</text>
        <dbReference type="Rhea" id="RHEA:77599"/>
        <dbReference type="ChEBI" id="CHEBI:64717"/>
        <dbReference type="ChEBI" id="CHEBI:72828"/>
        <dbReference type="ChEBI" id="CHEBI:232637"/>
    </reaction>
    <physiologicalReaction direction="left-to-right" evidence="11">
        <dbReference type="Rhea" id="RHEA:77600"/>
    </physiologicalReaction>
</comment>
<evidence type="ECO:0000256" key="4">
    <source>
        <dbReference type="ARBA" id="ARBA00044532"/>
    </source>
</evidence>
<dbReference type="Pfam" id="PF15014">
    <property type="entry name" value="CLN5"/>
    <property type="match status" value="1"/>
</dbReference>
<evidence type="ECO:0000256" key="12">
    <source>
        <dbReference type="ARBA" id="ARBA00051183"/>
    </source>
</evidence>
<organism evidence="16 17">
    <name type="scientific">Mytilus coruscus</name>
    <name type="common">Sea mussel</name>
    <dbReference type="NCBI Taxonomy" id="42192"/>
    <lineage>
        <taxon>Eukaryota</taxon>
        <taxon>Metazoa</taxon>
        <taxon>Spiralia</taxon>
        <taxon>Lophotrochozoa</taxon>
        <taxon>Mollusca</taxon>
        <taxon>Bivalvia</taxon>
        <taxon>Autobranchia</taxon>
        <taxon>Pteriomorphia</taxon>
        <taxon>Mytilida</taxon>
        <taxon>Mytiloidea</taxon>
        <taxon>Mytilidae</taxon>
        <taxon>Mytilinae</taxon>
        <taxon>Mytilus</taxon>
    </lineage>
</organism>
<dbReference type="GO" id="GO:0007040">
    <property type="term" value="P:lysosome organization"/>
    <property type="evidence" value="ECO:0007669"/>
    <property type="project" value="TreeGrafter"/>
</dbReference>
<evidence type="ECO:0000256" key="5">
    <source>
        <dbReference type="ARBA" id="ARBA00044547"/>
    </source>
</evidence>
<comment type="catalytic activity">
    <reaction evidence="13">
        <text>2 1-acyl-sn-glycero-3-phospho-(1'-sn-glycerol) = 1-acyl-sn-glycero-3-phospho-(3'-acyl-sn-1'-glycerol) + sn-glycero-3-phospho-(1'-sn-glycerol)</text>
        <dbReference type="Rhea" id="RHEA:77619"/>
        <dbReference type="ChEBI" id="CHEBI:64717"/>
        <dbReference type="ChEBI" id="CHEBI:64840"/>
        <dbReference type="ChEBI" id="CHEBI:232628"/>
    </reaction>
    <physiologicalReaction direction="left-to-right" evidence="13">
        <dbReference type="Rhea" id="RHEA:77620"/>
    </physiologicalReaction>
</comment>
<comment type="catalytic activity">
    <reaction evidence="9">
        <text>S-hexadecanoyl-L-cysteinyl-[protein] + H2O = L-cysteinyl-[protein] + hexadecanoate + H(+)</text>
        <dbReference type="Rhea" id="RHEA:19233"/>
        <dbReference type="Rhea" id="RHEA-COMP:10131"/>
        <dbReference type="Rhea" id="RHEA-COMP:11032"/>
        <dbReference type="ChEBI" id="CHEBI:7896"/>
        <dbReference type="ChEBI" id="CHEBI:15377"/>
        <dbReference type="ChEBI" id="CHEBI:15378"/>
        <dbReference type="ChEBI" id="CHEBI:29950"/>
        <dbReference type="ChEBI" id="CHEBI:74151"/>
        <dbReference type="EC" id="3.1.2.22"/>
    </reaction>
    <physiologicalReaction direction="left-to-right" evidence="9">
        <dbReference type="Rhea" id="RHEA:19234"/>
    </physiologicalReaction>
</comment>
<comment type="function">
    <text evidence="8">Catalyzes the synthesis of bis(monoacylglycero)phosphate (BMP) via transacylation of 2 molecules of lysophosphatidylglycerol (LPG). BMP also known as lysobisphosphatidic acid plays a key role in the formation of intraluminal vesicles and in maintaining intracellular cholesterol homeostasis. Can use only LPG as the exclusive lysophospholipid acyl donor for base exchange and displays BMP synthase activity towards various LPGs (LPG 14:0, LPG 16:0, LPG 18:0, LPG 18:1) with a higher preference for longer chain lengths. Plays a role in influencing the retrograde trafficking of lysosomal sorting receptors SORT1 and IGF2R from the endosomes to the trans-Golgi network by controlling the recruitment of retromer complex to the endosomal membrane. Regulates the localization and activation of RAB7A which is required to recruit the retromer complex to the endosomal membrane.</text>
</comment>